<dbReference type="RefSeq" id="WP_039280946.1">
    <property type="nucleotide sequence ID" value="NZ_JTDI01000002.1"/>
</dbReference>
<gene>
    <name evidence="2" type="ORF">LK12_06775</name>
</gene>
<dbReference type="InterPro" id="IPR002925">
    <property type="entry name" value="Dienelactn_hydro"/>
</dbReference>
<dbReference type="PANTHER" id="PTHR46623:SF10">
    <property type="entry name" value="CARBOXYMETHYLENEBUTENOLIDASE HOMOLOG"/>
    <property type="match status" value="1"/>
</dbReference>
<keyword evidence="3" id="KW-1185">Reference proteome</keyword>
<dbReference type="InterPro" id="IPR051049">
    <property type="entry name" value="Dienelactone_hydrolase-like"/>
</dbReference>
<protein>
    <submittedName>
        <fullName evidence="2">Dienelactone hydrolase</fullName>
    </submittedName>
</protein>
<feature type="domain" description="Dienelactone hydrolase" evidence="1">
    <location>
        <begin position="64"/>
        <end position="289"/>
    </location>
</feature>
<dbReference type="SUPFAM" id="SSF53474">
    <property type="entry name" value="alpha/beta-Hydrolases"/>
    <property type="match status" value="1"/>
</dbReference>
<dbReference type="InterPro" id="IPR029058">
    <property type="entry name" value="AB_hydrolase_fold"/>
</dbReference>
<evidence type="ECO:0000259" key="1">
    <source>
        <dbReference type="Pfam" id="PF01738"/>
    </source>
</evidence>
<evidence type="ECO:0000313" key="3">
    <source>
        <dbReference type="Proteomes" id="UP000031057"/>
    </source>
</evidence>
<organism evidence="2 3">
    <name type="scientific">Novosphingobium malaysiense</name>
    <dbReference type="NCBI Taxonomy" id="1348853"/>
    <lineage>
        <taxon>Bacteria</taxon>
        <taxon>Pseudomonadati</taxon>
        <taxon>Pseudomonadota</taxon>
        <taxon>Alphaproteobacteria</taxon>
        <taxon>Sphingomonadales</taxon>
        <taxon>Sphingomonadaceae</taxon>
        <taxon>Novosphingobium</taxon>
    </lineage>
</organism>
<dbReference type="STRING" id="1348853.LK12_06775"/>
<dbReference type="Pfam" id="PF01738">
    <property type="entry name" value="DLH"/>
    <property type="match status" value="1"/>
</dbReference>
<dbReference type="AlphaFoldDB" id="A0A0B1ZTP2"/>
<dbReference type="GO" id="GO:0016787">
    <property type="term" value="F:hydrolase activity"/>
    <property type="evidence" value="ECO:0007669"/>
    <property type="project" value="UniProtKB-KW"/>
</dbReference>
<accession>A0A0B1ZTP2</accession>
<dbReference type="OrthoDB" id="9787933at2"/>
<reference evidence="2 3" key="1">
    <citation type="submission" date="2014-10" db="EMBL/GenBank/DDBJ databases">
        <title>Genome sequence of Novosphingobium malaysiense MUSC 273(T).</title>
        <authorList>
            <person name="Lee L.-H."/>
        </authorList>
    </citation>
    <scope>NUCLEOTIDE SEQUENCE [LARGE SCALE GENOMIC DNA]</scope>
    <source>
        <strain evidence="2 3">MUSC 273</strain>
    </source>
</reference>
<dbReference type="EMBL" id="JTDI01000002">
    <property type="protein sequence ID" value="KHK92492.1"/>
    <property type="molecule type" value="Genomic_DNA"/>
</dbReference>
<dbReference type="Proteomes" id="UP000031057">
    <property type="component" value="Unassembled WGS sequence"/>
</dbReference>
<dbReference type="Gene3D" id="3.40.50.1820">
    <property type="entry name" value="alpha/beta hydrolase"/>
    <property type="match status" value="1"/>
</dbReference>
<name>A0A0B1ZTP2_9SPHN</name>
<proteinExistence type="predicted"/>
<keyword evidence="2" id="KW-0378">Hydrolase</keyword>
<dbReference type="PANTHER" id="PTHR46623">
    <property type="entry name" value="CARBOXYMETHYLENEBUTENOLIDASE-RELATED"/>
    <property type="match status" value="1"/>
</dbReference>
<evidence type="ECO:0000313" key="2">
    <source>
        <dbReference type="EMBL" id="KHK92492.1"/>
    </source>
</evidence>
<comment type="caution">
    <text evidence="2">The sequence shown here is derived from an EMBL/GenBank/DDBJ whole genome shotgun (WGS) entry which is preliminary data.</text>
</comment>
<sequence>MCDEFTAQAEDAHLARRHMNRREFAALSAAGMALVGCSGGVKADGGSDVSEKMVSITTADGVCDAFFVHPAKGTHPGIVMWPDIAGLRDVFKVMARSLAAEGYAVLAVNQYYRSSPAPVMDSFSEYRTPEGQEKIKPMREQLDPEAITRDSKAFVAFLDQQEEVDKQQGIGSNGYCMGGPFTVRAAAAVPSRVKAAASLHGAGLVTDAPDSPHRILDQTQASFLFAIARNDDERQPEQKAELRKAAQAAGRPAEVEVFAADHGWCVPDSPAYDPNAADKAWQEMLALFSGL</sequence>